<reference evidence="1" key="2">
    <citation type="submission" date="2020-11" db="EMBL/GenBank/DDBJ databases">
        <authorList>
            <consortium name="DOE Joint Genome Institute"/>
            <person name="Kuo A."/>
            <person name="Miyauchi S."/>
            <person name="Kiss E."/>
            <person name="Drula E."/>
            <person name="Kohler A."/>
            <person name="Sanchez-Garcia M."/>
            <person name="Andreopoulos B."/>
            <person name="Barry K.W."/>
            <person name="Bonito G."/>
            <person name="Buee M."/>
            <person name="Carver A."/>
            <person name="Chen C."/>
            <person name="Cichocki N."/>
            <person name="Clum A."/>
            <person name="Culley D."/>
            <person name="Crous P.W."/>
            <person name="Fauchery L."/>
            <person name="Girlanda M."/>
            <person name="Hayes R."/>
            <person name="Keri Z."/>
            <person name="Labutti K."/>
            <person name="Lipzen A."/>
            <person name="Lombard V."/>
            <person name="Magnuson J."/>
            <person name="Maillard F."/>
            <person name="Morin E."/>
            <person name="Murat C."/>
            <person name="Nolan M."/>
            <person name="Ohm R."/>
            <person name="Pangilinan J."/>
            <person name="Pereira M."/>
            <person name="Perotto S."/>
            <person name="Peter M."/>
            <person name="Riley R."/>
            <person name="Sitrit Y."/>
            <person name="Stielow B."/>
            <person name="Szollosi G."/>
            <person name="Zifcakova L."/>
            <person name="Stursova M."/>
            <person name="Spatafora J.W."/>
            <person name="Tedersoo L."/>
            <person name="Vaario L.-M."/>
            <person name="Yamada A."/>
            <person name="Yan M."/>
            <person name="Wang P."/>
            <person name="Xu J."/>
            <person name="Bruns T."/>
            <person name="Baldrian P."/>
            <person name="Vilgalys R."/>
            <person name="Henrissat B."/>
            <person name="Grigoriev I.V."/>
            <person name="Hibbett D."/>
            <person name="Nagy L.G."/>
            <person name="Martin F.M."/>
        </authorList>
    </citation>
    <scope>NUCLEOTIDE SEQUENCE</scope>
    <source>
        <strain evidence="1">UH-Tt-Lm1</strain>
    </source>
</reference>
<protein>
    <submittedName>
        <fullName evidence="1">Uncharacterized protein</fullName>
    </submittedName>
</protein>
<dbReference type="EMBL" id="WIUZ02000004">
    <property type="protein sequence ID" value="KAF9788368.1"/>
    <property type="molecule type" value="Genomic_DNA"/>
</dbReference>
<reference evidence="1" key="1">
    <citation type="journal article" date="2020" name="Nat. Commun.">
        <title>Large-scale genome sequencing of mycorrhizal fungi provides insights into the early evolution of symbiotic traits.</title>
        <authorList>
            <person name="Miyauchi S."/>
            <person name="Kiss E."/>
            <person name="Kuo A."/>
            <person name="Drula E."/>
            <person name="Kohler A."/>
            <person name="Sanchez-Garcia M."/>
            <person name="Morin E."/>
            <person name="Andreopoulos B."/>
            <person name="Barry K.W."/>
            <person name="Bonito G."/>
            <person name="Buee M."/>
            <person name="Carver A."/>
            <person name="Chen C."/>
            <person name="Cichocki N."/>
            <person name="Clum A."/>
            <person name="Culley D."/>
            <person name="Crous P.W."/>
            <person name="Fauchery L."/>
            <person name="Girlanda M."/>
            <person name="Hayes R.D."/>
            <person name="Keri Z."/>
            <person name="LaButti K."/>
            <person name="Lipzen A."/>
            <person name="Lombard V."/>
            <person name="Magnuson J."/>
            <person name="Maillard F."/>
            <person name="Murat C."/>
            <person name="Nolan M."/>
            <person name="Ohm R.A."/>
            <person name="Pangilinan J."/>
            <person name="Pereira M.F."/>
            <person name="Perotto S."/>
            <person name="Peter M."/>
            <person name="Pfister S."/>
            <person name="Riley R."/>
            <person name="Sitrit Y."/>
            <person name="Stielow J.B."/>
            <person name="Szollosi G."/>
            <person name="Zifcakova L."/>
            <person name="Stursova M."/>
            <person name="Spatafora J.W."/>
            <person name="Tedersoo L."/>
            <person name="Vaario L.M."/>
            <person name="Yamada A."/>
            <person name="Yan M."/>
            <person name="Wang P."/>
            <person name="Xu J."/>
            <person name="Bruns T."/>
            <person name="Baldrian P."/>
            <person name="Vilgalys R."/>
            <person name="Dunand C."/>
            <person name="Henrissat B."/>
            <person name="Grigoriev I.V."/>
            <person name="Hibbett D."/>
            <person name="Nagy L.G."/>
            <person name="Martin F.M."/>
        </authorList>
    </citation>
    <scope>NUCLEOTIDE SEQUENCE</scope>
    <source>
        <strain evidence="1">UH-Tt-Lm1</strain>
    </source>
</reference>
<evidence type="ECO:0000313" key="1">
    <source>
        <dbReference type="EMBL" id="KAF9788368.1"/>
    </source>
</evidence>
<gene>
    <name evidence="1" type="ORF">BJ322DRAFT_1209409</name>
</gene>
<dbReference type="Proteomes" id="UP000736335">
    <property type="component" value="Unassembled WGS sequence"/>
</dbReference>
<evidence type="ECO:0000313" key="2">
    <source>
        <dbReference type="Proteomes" id="UP000736335"/>
    </source>
</evidence>
<accession>A0A9P6HJ52</accession>
<proteinExistence type="predicted"/>
<dbReference type="OrthoDB" id="565731at2759"/>
<dbReference type="AlphaFoldDB" id="A0A9P6HJ52"/>
<sequence length="323" mass="36117">MQALRLHKTGLLRQLAAPTSRCTNRLVHQSAVVHSKKKAAAFDFTDDLFGEGTSDSGDLFGSTPVQNTSDIFEPTPAKPQNTVSSCRKLNPTKRAARFNKLFEFVSGRIGLKPIAKTPEQVRNSAWGHLFDLAATRAELERVTELFPRWRDSRREFNEQTVKNFIRRCDELECSDLALDVFSNHSKYGFPLVSVAVARQLMHSLHLKHPLASSVTLMALYPAYNLPPVSTDLVSTAMLTTACLKEESKQSKVLADVLVPSIMRLLQQTPPIPPSKVIRYGEDREPAWLAGTLAKIEEALEKQGRGHKWLHSWRERSGHLAPAS</sequence>
<name>A0A9P6HJ52_9AGAM</name>
<organism evidence="1 2">
    <name type="scientific">Thelephora terrestris</name>
    <dbReference type="NCBI Taxonomy" id="56493"/>
    <lineage>
        <taxon>Eukaryota</taxon>
        <taxon>Fungi</taxon>
        <taxon>Dikarya</taxon>
        <taxon>Basidiomycota</taxon>
        <taxon>Agaricomycotina</taxon>
        <taxon>Agaricomycetes</taxon>
        <taxon>Thelephorales</taxon>
        <taxon>Thelephoraceae</taxon>
        <taxon>Thelephora</taxon>
    </lineage>
</organism>
<keyword evidence="2" id="KW-1185">Reference proteome</keyword>
<comment type="caution">
    <text evidence="1">The sequence shown here is derived from an EMBL/GenBank/DDBJ whole genome shotgun (WGS) entry which is preliminary data.</text>
</comment>